<evidence type="ECO:0000313" key="2">
    <source>
        <dbReference type="Proteomes" id="UP000007993"/>
    </source>
</evidence>
<dbReference type="Proteomes" id="UP000007993">
    <property type="component" value="Unassembled WGS sequence"/>
</dbReference>
<gene>
    <name evidence="1" type="ORF">RBSH_06060</name>
</gene>
<comment type="caution">
    <text evidence="1">The sequence shown here is derived from an EMBL/GenBank/DDBJ whole genome shotgun (WGS) entry which is preliminary data.</text>
</comment>
<organism evidence="1 2">
    <name type="scientific">Rhodopirellula baltica SH28</name>
    <dbReference type="NCBI Taxonomy" id="993517"/>
    <lineage>
        <taxon>Bacteria</taxon>
        <taxon>Pseudomonadati</taxon>
        <taxon>Planctomycetota</taxon>
        <taxon>Planctomycetia</taxon>
        <taxon>Pirellulales</taxon>
        <taxon>Pirellulaceae</taxon>
        <taxon>Rhodopirellula</taxon>
    </lineage>
</organism>
<sequence length="47" mass="5382">MLDFGWLIESSSEEFRKEHAFTRPFFESTTPSLLERGLTTSSCCPLP</sequence>
<proteinExistence type="predicted"/>
<protein>
    <submittedName>
        <fullName evidence="1">Uncharacterized protein</fullName>
    </submittedName>
</protein>
<accession>K5CWW9</accession>
<evidence type="ECO:0000313" key="1">
    <source>
        <dbReference type="EMBL" id="EKJ98601.1"/>
    </source>
</evidence>
<dbReference type="EMBL" id="AMCW01000174">
    <property type="protein sequence ID" value="EKJ98601.1"/>
    <property type="molecule type" value="Genomic_DNA"/>
</dbReference>
<dbReference type="PATRIC" id="fig|993517.3.peg.6564"/>
<name>K5CWW9_RHOBT</name>
<reference evidence="1 2" key="1">
    <citation type="journal article" date="2013" name="Mar. Genomics">
        <title>Expression of sulfatases in Rhodopirellula baltica and the diversity of sulfatases in the genus Rhodopirellula.</title>
        <authorList>
            <person name="Wegner C.E."/>
            <person name="Richter-Heitmann T."/>
            <person name="Klindworth A."/>
            <person name="Klockow C."/>
            <person name="Richter M."/>
            <person name="Achstetter T."/>
            <person name="Glockner F.O."/>
            <person name="Harder J."/>
        </authorList>
    </citation>
    <scope>NUCLEOTIDE SEQUENCE [LARGE SCALE GENOMIC DNA]</scope>
    <source>
        <strain evidence="1 2">SH28</strain>
    </source>
</reference>
<dbReference type="AlphaFoldDB" id="K5CWW9"/>